<accession>A0A9X9L937</accession>
<organism evidence="1 2">
    <name type="scientific">Blumeria graminis f. sp. tritici</name>
    <dbReference type="NCBI Taxonomy" id="62690"/>
    <lineage>
        <taxon>Eukaryota</taxon>
        <taxon>Fungi</taxon>
        <taxon>Dikarya</taxon>
        <taxon>Ascomycota</taxon>
        <taxon>Pezizomycotina</taxon>
        <taxon>Leotiomycetes</taxon>
        <taxon>Erysiphales</taxon>
        <taxon>Erysiphaceae</taxon>
        <taxon>Blumeria</taxon>
    </lineage>
</organism>
<sequence>METRREWVIRSVRTFLYKKIVI</sequence>
<gene>
    <name evidence="1" type="ORF">BGT96224V316_LOCUS1259</name>
</gene>
<keyword evidence="2" id="KW-1185">Reference proteome</keyword>
<dbReference type="EMBL" id="LR026985">
    <property type="protein sequence ID" value="VCU40013.1"/>
    <property type="molecule type" value="Genomic_DNA"/>
</dbReference>
<evidence type="ECO:0000313" key="1">
    <source>
        <dbReference type="EMBL" id="VCU40013.1"/>
    </source>
</evidence>
<evidence type="ECO:0000313" key="2">
    <source>
        <dbReference type="Proteomes" id="UP000324639"/>
    </source>
</evidence>
<reference evidence="1 2" key="1">
    <citation type="submission" date="2018-08" db="EMBL/GenBank/DDBJ databases">
        <authorList>
            <person name="Muller C M."/>
        </authorList>
    </citation>
    <scope>NUCLEOTIDE SEQUENCE [LARGE SCALE GENOMIC DNA]</scope>
</reference>
<dbReference type="AlphaFoldDB" id="A0A9X9L937"/>
<proteinExistence type="predicted"/>
<name>A0A9X9L937_BLUGR</name>
<dbReference type="Proteomes" id="UP000324639">
    <property type="component" value="Chromosome Bgt_-02"/>
</dbReference>
<protein>
    <submittedName>
        <fullName evidence="1">Bgt-51087</fullName>
    </submittedName>
</protein>